<dbReference type="Pfam" id="PF02771">
    <property type="entry name" value="Acyl-CoA_dh_N"/>
    <property type="match status" value="1"/>
</dbReference>
<reference evidence="16" key="1">
    <citation type="submission" date="2016-10" db="EMBL/GenBank/DDBJ databases">
        <authorList>
            <person name="Varghese N."/>
            <person name="Submissions S."/>
        </authorList>
    </citation>
    <scope>NUCLEOTIDE SEQUENCE [LARGE SCALE GENOMIC DNA]</scope>
    <source>
        <strain evidence="16">CGMCC 1.9108</strain>
    </source>
</reference>
<dbReference type="InterPro" id="IPR013786">
    <property type="entry name" value="AcylCoA_DH/ox_N"/>
</dbReference>
<dbReference type="AlphaFoldDB" id="A0A1G6UZB5"/>
<dbReference type="EC" id="1.3.8.8" evidence="5"/>
<evidence type="ECO:0000259" key="13">
    <source>
        <dbReference type="Pfam" id="PF02771"/>
    </source>
</evidence>
<dbReference type="Proteomes" id="UP000199628">
    <property type="component" value="Unassembled WGS sequence"/>
</dbReference>
<comment type="catalytic activity">
    <reaction evidence="11">
        <text>a long-chain 2,3-saturated fatty acyl-CoA + oxidized [electron-transfer flavoprotein] + H(+) = a long-chain (2E)-enoyl-CoA + reduced [electron-transfer flavoprotein]</text>
        <dbReference type="Rhea" id="RHEA:17721"/>
        <dbReference type="Rhea" id="RHEA-COMP:10685"/>
        <dbReference type="Rhea" id="RHEA-COMP:10686"/>
        <dbReference type="ChEBI" id="CHEBI:15378"/>
        <dbReference type="ChEBI" id="CHEBI:57692"/>
        <dbReference type="ChEBI" id="CHEBI:58307"/>
        <dbReference type="ChEBI" id="CHEBI:83721"/>
        <dbReference type="ChEBI" id="CHEBI:83727"/>
        <dbReference type="EC" id="1.3.8.8"/>
    </reaction>
</comment>
<dbReference type="InterPro" id="IPR046373">
    <property type="entry name" value="Acyl-CoA_Oxase/DH_mid-dom_sf"/>
</dbReference>
<dbReference type="FunFam" id="1.10.540.10:FF:000004">
    <property type="entry name" value="Acyl-CoA dehydrogenase"/>
    <property type="match status" value="1"/>
</dbReference>
<dbReference type="InterPro" id="IPR037069">
    <property type="entry name" value="AcylCoA_DH/ox_N_sf"/>
</dbReference>
<dbReference type="Gene3D" id="1.10.540.10">
    <property type="entry name" value="Acyl-CoA dehydrogenase/oxidase, N-terminal domain"/>
    <property type="match status" value="1"/>
</dbReference>
<evidence type="ECO:0000313" key="16">
    <source>
        <dbReference type="Proteomes" id="UP000199628"/>
    </source>
</evidence>
<evidence type="ECO:0000256" key="8">
    <source>
        <dbReference type="ARBA" id="ARBA00022827"/>
    </source>
</evidence>
<dbReference type="EMBL" id="FMZV01000007">
    <property type="protein sequence ID" value="SDD45975.1"/>
    <property type="molecule type" value="Genomic_DNA"/>
</dbReference>
<sequence length="749" mass="81157">MPSFRQRVLTLPLYRIARKTLPGLSDTEAAAIDAGDIWWEAELFSGQPDWSLLRKVGRSELSTAERDFLDGPCRELCRMLDDWDINHLRKDLPEEVWDFLREHRFFGMIIPEDYGGLGFSAYAHSEVIRLIASRSIVAAVTVMVPNSLGPGELLLQFGTEEQQRKWLPRLADGRELPAFGLTSETAGSDAASMTDTGVVCRDTFDGKETLGIRLSFSKRYISLAPVCTLLGLAFRLKDPDGLLGGAEDLGITCVLVPADLHGISRGDRHIPSGTMFQNGPISGENVFVPVDHIIGGADQAGHGWEMLMSALAAGRGISLPSLACAAAALCAHATGAYARVREQFGIPIGKFGGVQEPMARLAGAAYRLDAARHLTCAGIDAGHKPAVISAIMKSNATEVMRHALNDAMDVHAGKAVIDGPRNYLSPLYRAVPIGITVEGANILTRSLIIFGQGAIRAHPHLLDELRALDLEDQAASLEAFDRHFWAHVAHLAKTVTRAAFRAWTAARFAPAPRAGRATPFYRQASRWSASFALIVEAAFLTLGGNLKRREMVSGRLGDVLSELYILTSVLNRWEAEGRQEADFPLVEYNAHLAFARIGRSLDAVLANLPGRVLPVMARLLCRPAATGRGPDDELTEACAELLFTPSATRERITGRIFEGCDRDGVALLNRAYGLVAETEPLRAKLHETGLGAEAALAAGILSETDRDKLIEAEEAVREVVAVDAFAPEEISRNSRAADDMEPASRGDAK</sequence>
<evidence type="ECO:0000259" key="12">
    <source>
        <dbReference type="Pfam" id="PF00441"/>
    </source>
</evidence>
<dbReference type="Gene3D" id="2.40.110.10">
    <property type="entry name" value="Butyryl-CoA Dehydrogenase, subunit A, domain 2"/>
    <property type="match status" value="1"/>
</dbReference>
<dbReference type="GO" id="GO:0070991">
    <property type="term" value="F:medium-chain fatty acyl-CoA dehydrogenase activity"/>
    <property type="evidence" value="ECO:0007669"/>
    <property type="project" value="UniProtKB-EC"/>
</dbReference>
<dbReference type="GO" id="GO:0050660">
    <property type="term" value="F:flavin adenine dinucleotide binding"/>
    <property type="evidence" value="ECO:0007669"/>
    <property type="project" value="InterPro"/>
</dbReference>
<dbReference type="PANTHER" id="PTHR48083:SF33">
    <property type="entry name" value="ACYL-COENZYME A DEHYDROGENASE"/>
    <property type="match status" value="1"/>
</dbReference>
<dbReference type="InterPro" id="IPR036250">
    <property type="entry name" value="AcylCo_DH-like_C"/>
</dbReference>
<dbReference type="PANTHER" id="PTHR48083">
    <property type="entry name" value="MEDIUM-CHAIN SPECIFIC ACYL-COA DEHYDROGENASE, MITOCHONDRIAL-RELATED"/>
    <property type="match status" value="1"/>
</dbReference>
<dbReference type="SUPFAM" id="SSF47203">
    <property type="entry name" value="Acyl-CoA dehydrogenase C-terminal domain-like"/>
    <property type="match status" value="1"/>
</dbReference>
<name>A0A1G6UZB5_9RHOB</name>
<dbReference type="InterPro" id="IPR009075">
    <property type="entry name" value="AcylCo_DH/oxidase_C"/>
</dbReference>
<proteinExistence type="inferred from homology"/>
<feature type="domain" description="Acyl-CoA dehydrogenase C-terminal bacterial-type" evidence="14">
    <location>
        <begin position="455"/>
        <end position="725"/>
    </location>
</feature>
<evidence type="ECO:0000256" key="7">
    <source>
        <dbReference type="ARBA" id="ARBA00022630"/>
    </source>
</evidence>
<dbReference type="InterPro" id="IPR009100">
    <property type="entry name" value="AcylCoA_DH/oxidase_NM_dom_sf"/>
</dbReference>
<dbReference type="GO" id="GO:0005737">
    <property type="term" value="C:cytoplasm"/>
    <property type="evidence" value="ECO:0007669"/>
    <property type="project" value="TreeGrafter"/>
</dbReference>
<keyword evidence="7" id="KW-0285">Flavoprotein</keyword>
<dbReference type="FunFam" id="1.20.140.10:FF:000009">
    <property type="entry name" value="Acyl-CoA dehydrogenase"/>
    <property type="match status" value="1"/>
</dbReference>
<dbReference type="GO" id="GO:0004466">
    <property type="term" value="F:long-chain fatty acyl-CoA dehydrogenase activity"/>
    <property type="evidence" value="ECO:0007669"/>
    <property type="project" value="UniProtKB-EC"/>
</dbReference>
<evidence type="ECO:0000256" key="3">
    <source>
        <dbReference type="ARBA" id="ARBA00009347"/>
    </source>
</evidence>
<keyword evidence="8" id="KW-0274">FAD</keyword>
<evidence type="ECO:0000256" key="11">
    <source>
        <dbReference type="ARBA" id="ARBA00049247"/>
    </source>
</evidence>
<dbReference type="InterPro" id="IPR015396">
    <property type="entry name" value="FadE_C"/>
</dbReference>
<comment type="cofactor">
    <cofactor evidence="1">
        <name>FAD</name>
        <dbReference type="ChEBI" id="CHEBI:57692"/>
    </cofactor>
</comment>
<dbReference type="Pfam" id="PF00441">
    <property type="entry name" value="Acyl-CoA_dh_1"/>
    <property type="match status" value="1"/>
</dbReference>
<dbReference type="RefSeq" id="WP_176827973.1">
    <property type="nucleotide sequence ID" value="NZ_FMZV01000007.1"/>
</dbReference>
<feature type="domain" description="Acyl-CoA dehydrogenase/oxidase N-terminal" evidence="13">
    <location>
        <begin position="78"/>
        <end position="173"/>
    </location>
</feature>
<evidence type="ECO:0000256" key="2">
    <source>
        <dbReference type="ARBA" id="ARBA00005005"/>
    </source>
</evidence>
<evidence type="ECO:0000256" key="4">
    <source>
        <dbReference type="ARBA" id="ARBA00012033"/>
    </source>
</evidence>
<comment type="pathway">
    <text evidence="2">Lipid metabolism; fatty acid beta-oxidation.</text>
</comment>
<dbReference type="NCBIfam" id="NF007000">
    <property type="entry name" value="PRK09463.1"/>
    <property type="match status" value="1"/>
</dbReference>
<evidence type="ECO:0000259" key="14">
    <source>
        <dbReference type="Pfam" id="PF09317"/>
    </source>
</evidence>
<keyword evidence="16" id="KW-1185">Reference proteome</keyword>
<evidence type="ECO:0000256" key="9">
    <source>
        <dbReference type="ARBA" id="ARBA00023002"/>
    </source>
</evidence>
<evidence type="ECO:0000256" key="1">
    <source>
        <dbReference type="ARBA" id="ARBA00001974"/>
    </source>
</evidence>
<evidence type="ECO:0000256" key="10">
    <source>
        <dbReference type="ARBA" id="ARBA00047882"/>
    </source>
</evidence>
<protein>
    <recommendedName>
        <fullName evidence="6">Acyl-coenzyme A dehydrogenase</fullName>
        <ecNumber evidence="4">1.3.8.7</ecNumber>
        <ecNumber evidence="5">1.3.8.8</ecNumber>
    </recommendedName>
</protein>
<dbReference type="NCBIfam" id="NF009586">
    <property type="entry name" value="PRK13026.1"/>
    <property type="match status" value="1"/>
</dbReference>
<feature type="domain" description="Acyl-CoA dehydrogenase/oxidase C-terminal" evidence="12">
    <location>
        <begin position="301"/>
        <end position="448"/>
    </location>
</feature>
<dbReference type="STRING" id="639004.SAMN04488239_107182"/>
<gene>
    <name evidence="15" type="ORF">SAMN04488239_107182</name>
</gene>
<dbReference type="Pfam" id="PF09317">
    <property type="entry name" value="ACDH_C"/>
    <property type="match status" value="1"/>
</dbReference>
<organism evidence="15 16">
    <name type="scientific">Ruegeria marina</name>
    <dbReference type="NCBI Taxonomy" id="639004"/>
    <lineage>
        <taxon>Bacteria</taxon>
        <taxon>Pseudomonadati</taxon>
        <taxon>Pseudomonadota</taxon>
        <taxon>Alphaproteobacteria</taxon>
        <taxon>Rhodobacterales</taxon>
        <taxon>Roseobacteraceae</taxon>
        <taxon>Ruegeria</taxon>
    </lineage>
</organism>
<accession>A0A1G6UZB5</accession>
<dbReference type="EC" id="1.3.8.7" evidence="4"/>
<evidence type="ECO:0000256" key="5">
    <source>
        <dbReference type="ARBA" id="ARBA00012040"/>
    </source>
</evidence>
<dbReference type="InterPro" id="IPR050741">
    <property type="entry name" value="Acyl-CoA_dehydrogenase"/>
</dbReference>
<dbReference type="GO" id="GO:0033539">
    <property type="term" value="P:fatty acid beta-oxidation using acyl-CoA dehydrogenase"/>
    <property type="evidence" value="ECO:0007669"/>
    <property type="project" value="InterPro"/>
</dbReference>
<dbReference type="Gene3D" id="1.20.140.10">
    <property type="entry name" value="Butyryl-CoA Dehydrogenase, subunit A, domain 3"/>
    <property type="match status" value="1"/>
</dbReference>
<evidence type="ECO:0000313" key="15">
    <source>
        <dbReference type="EMBL" id="SDD45975.1"/>
    </source>
</evidence>
<comment type="catalytic activity">
    <reaction evidence="10">
        <text>a medium-chain 2,3-saturated fatty acyl-CoA + oxidized [electron-transfer flavoprotein] + H(+) = a medium-chain (2E)-enoyl-CoA + reduced [electron-transfer flavoprotein]</text>
        <dbReference type="Rhea" id="RHEA:14477"/>
        <dbReference type="Rhea" id="RHEA-COMP:10685"/>
        <dbReference type="Rhea" id="RHEA-COMP:10686"/>
        <dbReference type="ChEBI" id="CHEBI:15378"/>
        <dbReference type="ChEBI" id="CHEBI:57692"/>
        <dbReference type="ChEBI" id="CHEBI:58307"/>
        <dbReference type="ChEBI" id="CHEBI:83723"/>
        <dbReference type="ChEBI" id="CHEBI:83726"/>
        <dbReference type="EC" id="1.3.8.7"/>
    </reaction>
</comment>
<evidence type="ECO:0000256" key="6">
    <source>
        <dbReference type="ARBA" id="ARBA00020144"/>
    </source>
</evidence>
<comment type="similarity">
    <text evidence="3">Belongs to the acyl-CoA dehydrogenase family.</text>
</comment>
<dbReference type="UniPathway" id="UPA00659"/>
<dbReference type="SUPFAM" id="SSF56645">
    <property type="entry name" value="Acyl-CoA dehydrogenase NM domain-like"/>
    <property type="match status" value="1"/>
</dbReference>
<keyword evidence="9" id="KW-0560">Oxidoreductase</keyword>